<sequence length="78" mass="8772">MVQMFANCSKRLISKLEKLLEAKISQGEHEIELDLEAEFSNLALDIIGVGVLNYLHLLEQSCSRLQNQKLGSLEGENQ</sequence>
<protein>
    <submittedName>
        <fullName evidence="1">Uncharacterized protein</fullName>
    </submittedName>
</protein>
<dbReference type="Proteomes" id="UP001055811">
    <property type="component" value="Linkage Group LG08"/>
</dbReference>
<accession>A0ACB8ZVQ7</accession>
<evidence type="ECO:0000313" key="1">
    <source>
        <dbReference type="EMBL" id="KAI3700210.1"/>
    </source>
</evidence>
<name>A0ACB8ZVQ7_CICIN</name>
<reference evidence="2" key="1">
    <citation type="journal article" date="2022" name="Mol. Ecol. Resour.">
        <title>The genomes of chicory, endive, great burdock and yacon provide insights into Asteraceae palaeo-polyploidization history and plant inulin production.</title>
        <authorList>
            <person name="Fan W."/>
            <person name="Wang S."/>
            <person name="Wang H."/>
            <person name="Wang A."/>
            <person name="Jiang F."/>
            <person name="Liu H."/>
            <person name="Zhao H."/>
            <person name="Xu D."/>
            <person name="Zhang Y."/>
        </authorList>
    </citation>
    <scope>NUCLEOTIDE SEQUENCE [LARGE SCALE GENOMIC DNA]</scope>
    <source>
        <strain evidence="2">cv. Punajuju</strain>
    </source>
</reference>
<dbReference type="EMBL" id="CM042016">
    <property type="protein sequence ID" value="KAI3700210.1"/>
    <property type="molecule type" value="Genomic_DNA"/>
</dbReference>
<reference evidence="1 2" key="2">
    <citation type="journal article" date="2022" name="Mol. Ecol. Resour.">
        <title>The genomes of chicory, endive, great burdock and yacon provide insights into Asteraceae paleo-polyploidization history and plant inulin production.</title>
        <authorList>
            <person name="Fan W."/>
            <person name="Wang S."/>
            <person name="Wang H."/>
            <person name="Wang A."/>
            <person name="Jiang F."/>
            <person name="Liu H."/>
            <person name="Zhao H."/>
            <person name="Xu D."/>
            <person name="Zhang Y."/>
        </authorList>
    </citation>
    <scope>NUCLEOTIDE SEQUENCE [LARGE SCALE GENOMIC DNA]</scope>
    <source>
        <strain evidence="2">cv. Punajuju</strain>
        <tissue evidence="1">Leaves</tissue>
    </source>
</reference>
<proteinExistence type="predicted"/>
<gene>
    <name evidence="1" type="ORF">L2E82_44831</name>
</gene>
<keyword evidence="2" id="KW-1185">Reference proteome</keyword>
<evidence type="ECO:0000313" key="2">
    <source>
        <dbReference type="Proteomes" id="UP001055811"/>
    </source>
</evidence>
<comment type="caution">
    <text evidence="1">The sequence shown here is derived from an EMBL/GenBank/DDBJ whole genome shotgun (WGS) entry which is preliminary data.</text>
</comment>
<organism evidence="1 2">
    <name type="scientific">Cichorium intybus</name>
    <name type="common">Chicory</name>
    <dbReference type="NCBI Taxonomy" id="13427"/>
    <lineage>
        <taxon>Eukaryota</taxon>
        <taxon>Viridiplantae</taxon>
        <taxon>Streptophyta</taxon>
        <taxon>Embryophyta</taxon>
        <taxon>Tracheophyta</taxon>
        <taxon>Spermatophyta</taxon>
        <taxon>Magnoliopsida</taxon>
        <taxon>eudicotyledons</taxon>
        <taxon>Gunneridae</taxon>
        <taxon>Pentapetalae</taxon>
        <taxon>asterids</taxon>
        <taxon>campanulids</taxon>
        <taxon>Asterales</taxon>
        <taxon>Asteraceae</taxon>
        <taxon>Cichorioideae</taxon>
        <taxon>Cichorieae</taxon>
        <taxon>Cichoriinae</taxon>
        <taxon>Cichorium</taxon>
    </lineage>
</organism>